<dbReference type="RefSeq" id="WP_323195133.1">
    <property type="nucleotide sequence ID" value="NZ_JAYGHG010000005.1"/>
</dbReference>
<accession>A0ABU5UB87</accession>
<comment type="caution">
    <text evidence="1">The sequence shown here is derived from an EMBL/GenBank/DDBJ whole genome shotgun (WGS) entry which is preliminary data.</text>
</comment>
<reference evidence="1 2" key="1">
    <citation type="submission" date="2023-12" db="EMBL/GenBank/DDBJ databases">
        <title>Baltic Sea Cyanobacteria.</title>
        <authorList>
            <person name="Delbaje E."/>
            <person name="Fewer D.P."/>
            <person name="Shishido T.K."/>
        </authorList>
    </citation>
    <scope>NUCLEOTIDE SEQUENCE [LARGE SCALE GENOMIC DNA]</scope>
    <source>
        <strain evidence="1 2">UHCC-0300</strain>
    </source>
</reference>
<dbReference type="Proteomes" id="UP001302120">
    <property type="component" value="Unassembled WGS sequence"/>
</dbReference>
<name>A0ABU5UB87_9CYAN</name>
<gene>
    <name evidence="1" type="ORF">VB620_05490</name>
</gene>
<evidence type="ECO:0000313" key="2">
    <source>
        <dbReference type="Proteomes" id="UP001302120"/>
    </source>
</evidence>
<proteinExistence type="predicted"/>
<sequence length="257" mass="29658">MTSPHKDFCFCTIALRNKYRLLAQQLASDLEKYSPGTKLLVLTDNPDCFQENANVLAIKHRQNGILHCYHDKSILMKIALSKFTTAIHIDADTRVLADLPDNLPWKPGITAGHYENLVEHVSRYNPERLSSLQKVATHLSVDLETVTYMGESLFMITRDNGKEIEYLKYWAMIGRYLELRGIHAGAGNAMGIAATKVGWNVYQDSWQEIKDVIDHTDASYSNKEKTLWEKWQRRIGYHYRLNLARIMALKNAKFYYN</sequence>
<organism evidence="1 2">
    <name type="scientific">Nodularia harveyana UHCC-0300</name>
    <dbReference type="NCBI Taxonomy" id="2974287"/>
    <lineage>
        <taxon>Bacteria</taxon>
        <taxon>Bacillati</taxon>
        <taxon>Cyanobacteriota</taxon>
        <taxon>Cyanophyceae</taxon>
        <taxon>Nostocales</taxon>
        <taxon>Nodulariaceae</taxon>
        <taxon>Nodularia</taxon>
    </lineage>
</organism>
<evidence type="ECO:0000313" key="1">
    <source>
        <dbReference type="EMBL" id="MEA5580792.1"/>
    </source>
</evidence>
<protein>
    <submittedName>
        <fullName evidence="1">Uncharacterized protein</fullName>
    </submittedName>
</protein>
<keyword evidence="2" id="KW-1185">Reference proteome</keyword>
<dbReference type="EMBL" id="JAYGHG010000005">
    <property type="protein sequence ID" value="MEA5580792.1"/>
    <property type="molecule type" value="Genomic_DNA"/>
</dbReference>